<organism evidence="1">
    <name type="scientific">mine drainage metagenome</name>
    <dbReference type="NCBI Taxonomy" id="410659"/>
    <lineage>
        <taxon>unclassified sequences</taxon>
        <taxon>metagenomes</taxon>
        <taxon>ecological metagenomes</taxon>
    </lineage>
</organism>
<protein>
    <submittedName>
        <fullName evidence="1">Uncharacterized protein</fullName>
    </submittedName>
</protein>
<accession>A0A1J5Q8M9</accession>
<comment type="caution">
    <text evidence="1">The sequence shown here is derived from an EMBL/GenBank/DDBJ whole genome shotgun (WGS) entry which is preliminary data.</text>
</comment>
<evidence type="ECO:0000313" key="1">
    <source>
        <dbReference type="EMBL" id="OIQ79704.1"/>
    </source>
</evidence>
<sequence length="196" mass="21013">MHKRRFPAVRKLLVALLPSVLAAPALLSGDAAHAALVLLISAPGTAHICQATVWSRHSPYAVAQSGYLRVDAWGVPYDIGAFPAGAAKDTPTFGALKLSCWIASPQGMGAAPSPAQPSYSLMLDRDDGAWEVLEPGSEQLVRVLPRDGHTLFLVLERTASAERPIHIAYATLSRWGRSAPDDVVYGALMHRHFDAD</sequence>
<proteinExistence type="predicted"/>
<reference evidence="1" key="1">
    <citation type="submission" date="2016-10" db="EMBL/GenBank/DDBJ databases">
        <title>Sequence of Gallionella enrichment culture.</title>
        <authorList>
            <person name="Poehlein A."/>
            <person name="Muehling M."/>
            <person name="Daniel R."/>
        </authorList>
    </citation>
    <scope>NUCLEOTIDE SEQUENCE</scope>
</reference>
<gene>
    <name evidence="1" type="ORF">GALL_385500</name>
</gene>
<dbReference type="EMBL" id="MLJW01001171">
    <property type="protein sequence ID" value="OIQ79704.1"/>
    <property type="molecule type" value="Genomic_DNA"/>
</dbReference>
<name>A0A1J5Q8M9_9ZZZZ</name>
<dbReference type="AlphaFoldDB" id="A0A1J5Q8M9"/>